<keyword evidence="7" id="KW-0349">Heme</keyword>
<reference evidence="10" key="1">
    <citation type="journal article" date="2019" name="Int. J. Syst. Evol. Microbiol.">
        <title>The Global Catalogue of Microorganisms (GCM) 10K type strain sequencing project: providing services to taxonomists for standard genome sequencing and annotation.</title>
        <authorList>
            <consortium name="The Broad Institute Genomics Platform"/>
            <consortium name="The Broad Institute Genome Sequencing Center for Infectious Disease"/>
            <person name="Wu L."/>
            <person name="Ma J."/>
        </authorList>
    </citation>
    <scope>NUCLEOTIDE SEQUENCE [LARGE SCALE GENOMIC DNA]</scope>
    <source>
        <strain evidence="10">NBRC 101365</strain>
    </source>
</reference>
<dbReference type="HAMAP" id="MF_01207">
    <property type="entry name" value="MsrQ"/>
    <property type="match status" value="1"/>
</dbReference>
<dbReference type="PANTHER" id="PTHR36964">
    <property type="entry name" value="PROTEIN-METHIONINE-SULFOXIDE REDUCTASE HEME-BINDING SUBUNIT MSRQ"/>
    <property type="match status" value="1"/>
</dbReference>
<name>A0ABQ6CL47_9HYPH</name>
<comment type="function">
    <text evidence="7">Part of the MsrPQ system that repairs oxidized periplasmic proteins containing methionine sulfoxide residues (Met-O), using respiratory chain electrons. Thus protects these proteins from oxidative-stress damage caused by reactive species of oxygen and chlorine generated by the host defense mechanisms. MsrPQ is essential for the maintenance of envelope integrity under bleach stress, rescuing a wide series of structurally unrelated periplasmic proteins from methionine oxidation. MsrQ provides electrons for reduction to the reductase catalytic subunit MsrP, using the quinone pool of the respiratory chain.</text>
</comment>
<evidence type="ECO:0000256" key="1">
    <source>
        <dbReference type="ARBA" id="ARBA00004141"/>
    </source>
</evidence>
<comment type="cofactor">
    <cofactor evidence="7">
        <name>heme b</name>
        <dbReference type="ChEBI" id="CHEBI:60344"/>
    </cofactor>
    <text evidence="7">Binds 1 heme b (iron(II)-protoporphyrin IX) group per subunit.</text>
</comment>
<feature type="transmembrane region" description="Helical" evidence="7">
    <location>
        <begin position="21"/>
        <end position="39"/>
    </location>
</feature>
<comment type="caution">
    <text evidence="9">The sequence shown here is derived from an EMBL/GenBank/DDBJ whole genome shotgun (WGS) entry which is preliminary data.</text>
</comment>
<keyword evidence="7" id="KW-1003">Cell membrane</keyword>
<dbReference type="Proteomes" id="UP001156882">
    <property type="component" value="Unassembled WGS sequence"/>
</dbReference>
<proteinExistence type="inferred from homology"/>
<comment type="cofactor">
    <cofactor evidence="7">
        <name>FMN</name>
        <dbReference type="ChEBI" id="CHEBI:58210"/>
    </cofactor>
    <text evidence="7">Binds 1 FMN per subunit.</text>
</comment>
<feature type="transmembrane region" description="Helical" evidence="7">
    <location>
        <begin position="123"/>
        <end position="139"/>
    </location>
</feature>
<sequence>MSTPVQASSDAVFSWQPLIRWLVYVVGMLPAAWLFYLAFTDRIGADPVAQLEWGLGLWALRFLIITLSITPLRQLFRINLLRYRRAFGLVAFYYVLLHLSVWIWLDRGLDLHAALIDILRRPYITIGMAAFAILVPLALTSNNWSIRRMGGKAWAKLHKAVYLAIALGALHFIMIKKVWLMEPLVYAAIVLVLLAFRLVWPTIGGRKPKGRRAA</sequence>
<organism evidence="9 10">
    <name type="scientific">Labrys miyagiensis</name>
    <dbReference type="NCBI Taxonomy" id="346912"/>
    <lineage>
        <taxon>Bacteria</taxon>
        <taxon>Pseudomonadati</taxon>
        <taxon>Pseudomonadota</taxon>
        <taxon>Alphaproteobacteria</taxon>
        <taxon>Hyphomicrobiales</taxon>
        <taxon>Xanthobacteraceae</taxon>
        <taxon>Labrys</taxon>
    </lineage>
</organism>
<evidence type="ECO:0000256" key="7">
    <source>
        <dbReference type="HAMAP-Rule" id="MF_01207"/>
    </source>
</evidence>
<evidence type="ECO:0000256" key="6">
    <source>
        <dbReference type="ARBA" id="ARBA00023136"/>
    </source>
</evidence>
<dbReference type="PANTHER" id="PTHR36964:SF1">
    <property type="entry name" value="PROTEIN-METHIONINE-SULFOXIDE REDUCTASE HEME-BINDING SUBUNIT MSRQ"/>
    <property type="match status" value="1"/>
</dbReference>
<feature type="transmembrane region" description="Helical" evidence="7">
    <location>
        <begin position="160"/>
        <end position="179"/>
    </location>
</feature>
<keyword evidence="5 7" id="KW-0408">Iron</keyword>
<keyword evidence="6 7" id="KW-0472">Membrane</keyword>
<protein>
    <recommendedName>
        <fullName evidence="7">Protein-methionine-sulfoxide reductase heme-binding subunit MsrQ</fullName>
    </recommendedName>
    <alternativeName>
        <fullName evidence="7">Flavocytochrome MsrQ</fullName>
    </alternativeName>
</protein>
<comment type="similarity">
    <text evidence="7">Belongs to the MsrQ family.</text>
</comment>
<dbReference type="InterPro" id="IPR022837">
    <property type="entry name" value="MsrQ-like"/>
</dbReference>
<evidence type="ECO:0000313" key="10">
    <source>
        <dbReference type="Proteomes" id="UP001156882"/>
    </source>
</evidence>
<comment type="subunit">
    <text evidence="7">Heterodimer of a catalytic subunit (MsrP) and a heme-binding subunit (MsrQ).</text>
</comment>
<dbReference type="InterPro" id="IPR013130">
    <property type="entry name" value="Fe3_Rdtase_TM_dom"/>
</dbReference>
<keyword evidence="7" id="KW-0249">Electron transport</keyword>
<comment type="subcellular location">
    <subcellularLocation>
        <location evidence="7">Cell membrane</location>
        <topology evidence="7">Multi-pass membrane protein</topology>
    </subcellularLocation>
    <subcellularLocation>
        <location evidence="1">Membrane</location>
        <topology evidence="1">Multi-pass membrane protein</topology>
    </subcellularLocation>
</comment>
<feature type="transmembrane region" description="Helical" evidence="7">
    <location>
        <begin position="84"/>
        <end position="103"/>
    </location>
</feature>
<gene>
    <name evidence="7 9" type="primary">msrQ</name>
    <name evidence="9" type="ORF">GCM10007874_33640</name>
</gene>
<evidence type="ECO:0000313" key="9">
    <source>
        <dbReference type="EMBL" id="GLS20347.1"/>
    </source>
</evidence>
<keyword evidence="4 7" id="KW-1133">Transmembrane helix</keyword>
<dbReference type="NCBIfam" id="NF003833">
    <property type="entry name" value="PRK05419.1-5"/>
    <property type="match status" value="1"/>
</dbReference>
<evidence type="ECO:0000256" key="5">
    <source>
        <dbReference type="ARBA" id="ARBA00023004"/>
    </source>
</evidence>
<feature type="domain" description="Ferric oxidoreductase" evidence="8">
    <location>
        <begin position="55"/>
        <end position="168"/>
    </location>
</feature>
<keyword evidence="7" id="KW-0288">FMN</keyword>
<keyword evidence="7" id="KW-0479">Metal-binding</keyword>
<keyword evidence="2 7" id="KW-0813">Transport</keyword>
<feature type="transmembrane region" description="Helical" evidence="7">
    <location>
        <begin position="185"/>
        <end position="203"/>
    </location>
</feature>
<accession>A0ABQ6CL47</accession>
<evidence type="ECO:0000256" key="4">
    <source>
        <dbReference type="ARBA" id="ARBA00022989"/>
    </source>
</evidence>
<evidence type="ECO:0000256" key="2">
    <source>
        <dbReference type="ARBA" id="ARBA00022448"/>
    </source>
</evidence>
<dbReference type="RefSeq" id="WP_284313439.1">
    <property type="nucleotide sequence ID" value="NZ_BSPC01000028.1"/>
</dbReference>
<evidence type="ECO:0000259" key="8">
    <source>
        <dbReference type="Pfam" id="PF01794"/>
    </source>
</evidence>
<dbReference type="EMBL" id="BSPC01000028">
    <property type="protein sequence ID" value="GLS20347.1"/>
    <property type="molecule type" value="Genomic_DNA"/>
</dbReference>
<feature type="transmembrane region" description="Helical" evidence="7">
    <location>
        <begin position="51"/>
        <end position="72"/>
    </location>
</feature>
<dbReference type="Pfam" id="PF01794">
    <property type="entry name" value="Ferric_reduct"/>
    <property type="match status" value="1"/>
</dbReference>
<keyword evidence="7" id="KW-0285">Flavoprotein</keyword>
<keyword evidence="10" id="KW-1185">Reference proteome</keyword>
<keyword evidence="3 7" id="KW-0812">Transmembrane</keyword>
<evidence type="ECO:0000256" key="3">
    <source>
        <dbReference type="ARBA" id="ARBA00022692"/>
    </source>
</evidence>